<gene>
    <name evidence="1" type="ORF">TBIB3V08_LOCUS2109</name>
</gene>
<name>A0A7R9EQK2_9NEOP</name>
<proteinExistence type="predicted"/>
<dbReference type="EMBL" id="OD564716">
    <property type="protein sequence ID" value="CAD7439548.1"/>
    <property type="molecule type" value="Genomic_DNA"/>
</dbReference>
<accession>A0A7R9EQK2</accession>
<organism evidence="1">
    <name type="scientific">Timema bartmani</name>
    <dbReference type="NCBI Taxonomy" id="61472"/>
    <lineage>
        <taxon>Eukaryota</taxon>
        <taxon>Metazoa</taxon>
        <taxon>Ecdysozoa</taxon>
        <taxon>Arthropoda</taxon>
        <taxon>Hexapoda</taxon>
        <taxon>Insecta</taxon>
        <taxon>Pterygota</taxon>
        <taxon>Neoptera</taxon>
        <taxon>Polyneoptera</taxon>
        <taxon>Phasmatodea</taxon>
        <taxon>Timematodea</taxon>
        <taxon>Timematoidea</taxon>
        <taxon>Timematidae</taxon>
        <taxon>Timema</taxon>
    </lineage>
</organism>
<dbReference type="AlphaFoldDB" id="A0A7R9EQK2"/>
<evidence type="ECO:0000313" key="1">
    <source>
        <dbReference type="EMBL" id="CAD7439548.1"/>
    </source>
</evidence>
<reference evidence="1" key="1">
    <citation type="submission" date="2020-11" db="EMBL/GenBank/DDBJ databases">
        <authorList>
            <person name="Tran Van P."/>
        </authorList>
    </citation>
    <scope>NUCLEOTIDE SEQUENCE</scope>
</reference>
<protein>
    <submittedName>
        <fullName evidence="1">Uncharacterized protein</fullName>
    </submittedName>
</protein>
<sequence length="216" mass="23363">MKLDEERVVSRGLSSVLRLEEEEIIYGGGKSEFSRDISDEVKGEVCESSYILPTSPWGGVMKGNMRLALPCGGRIVHFVSFTPSPHWNFRRVGGKWTGDLEVCHWSQDMDSIILPDDIQSISGPSTIGQKQLATLYGAVVFSHAAGVREPHPTPSPSAPAAARDICSRLPQGRSSVCGALENALQTRASKKLRSVHYIKMGGEKSALVVALSKASL</sequence>